<comment type="function">
    <text evidence="1">Has lipid A 3-O-deacylase activity. Hydrolyzes the ester bond at the 3 position of lipid A, a bioactive component of lipopolysaccharide (LPS), thereby releasing the primary fatty acyl moiety.</text>
</comment>
<comment type="subcellular location">
    <subcellularLocation>
        <location evidence="1">Cell outer membrane</location>
        <topology evidence="1">Multi-pass membrane protein</topology>
    </subcellularLocation>
</comment>
<dbReference type="Proteomes" id="UP000321189">
    <property type="component" value="Unassembled WGS sequence"/>
</dbReference>
<dbReference type="Pfam" id="PF09411">
    <property type="entry name" value="PagL"/>
    <property type="match status" value="1"/>
</dbReference>
<comment type="catalytic activity">
    <reaction evidence="1">
        <text>a 3-(acyloxy)acyl derivative of bacterial toxin + H2O = a 3-hydroxyacyl derivative of bacterial toxin + a fatty acid + H(+)</text>
        <dbReference type="Rhea" id="RHEA:12032"/>
        <dbReference type="ChEBI" id="CHEBI:15377"/>
        <dbReference type="ChEBI" id="CHEBI:15378"/>
        <dbReference type="ChEBI" id="CHEBI:28868"/>
        <dbReference type="ChEBI" id="CHEBI:136853"/>
        <dbReference type="ChEBI" id="CHEBI:140675"/>
        <dbReference type="EC" id="3.1.1.77"/>
    </reaction>
</comment>
<protein>
    <recommendedName>
        <fullName evidence="1">Lipid A deacylase</fullName>
        <ecNumber evidence="1">3.1.1.77</ecNumber>
    </recommendedName>
    <alternativeName>
        <fullName evidence="1">LPS 3-O-deacylase</fullName>
    </alternativeName>
    <alternativeName>
        <fullName evidence="1">Outer membrane enzyme</fullName>
    </alternativeName>
</protein>
<keyword evidence="3" id="KW-1185">Reference proteome</keyword>
<comment type="caution">
    <text evidence="2">The sequence shown here is derived from an EMBL/GenBank/DDBJ whole genome shotgun (WGS) entry which is preliminary data.</text>
</comment>
<comment type="similarity">
    <text evidence="1">Belongs to the PagL family.</text>
</comment>
<reference evidence="2 3" key="1">
    <citation type="submission" date="2019-07" db="EMBL/GenBank/DDBJ databases">
        <title>Whole genome shotgun sequence of Pseudoalteromonas atlantica NBRC 103033.</title>
        <authorList>
            <person name="Hosoyama A."/>
            <person name="Uohara A."/>
            <person name="Ohji S."/>
            <person name="Ichikawa N."/>
        </authorList>
    </citation>
    <scope>NUCLEOTIDE SEQUENCE [LARGE SCALE GENOMIC DNA]</scope>
    <source>
        <strain evidence="2 3">NBRC 103033</strain>
    </source>
</reference>
<sequence length="194" mass="21727">MLCLGQAIAIKIELLEVNNMKLYKLFLIAITLYAGAATAAQDYFSMSYIQGEGDVRGIKVAYQYALDYQIEGFEELEIYLEANANFFEYDDPKRYDANLGLSLSPVIFYPIGSIAGNRVFAEFGIGLSLLDDTKFAGKNISTHYQFEDRLGIAMKFGEAEQHSVSLKYFHYSNAGIKKPNPGLDFISLSYSRAL</sequence>
<evidence type="ECO:0000313" key="2">
    <source>
        <dbReference type="EMBL" id="GEK77501.1"/>
    </source>
</evidence>
<evidence type="ECO:0000313" key="3">
    <source>
        <dbReference type="Proteomes" id="UP000321189"/>
    </source>
</evidence>
<accession>A0ABQ0UGD4</accession>
<name>A0ABQ0UGD4_PSEAF</name>
<dbReference type="EC" id="3.1.1.77" evidence="1"/>
<dbReference type="PIRSF" id="PIRSF029681">
    <property type="entry name" value="PagL"/>
    <property type="match status" value="1"/>
</dbReference>
<dbReference type="EMBL" id="BJUT01000036">
    <property type="protein sequence ID" value="GEK77501.1"/>
    <property type="molecule type" value="Genomic_DNA"/>
</dbReference>
<keyword evidence="1" id="KW-0472">Membrane</keyword>
<proteinExistence type="inferred from homology"/>
<keyword evidence="1" id="KW-0998">Cell outer membrane</keyword>
<comment type="subunit">
    <text evidence="1">Homodimer.</text>
</comment>
<organism evidence="2 3">
    <name type="scientific">Pseudoalteromonas atlantica</name>
    <name type="common">Alteromonas atlantica</name>
    <dbReference type="NCBI Taxonomy" id="288"/>
    <lineage>
        <taxon>Bacteria</taxon>
        <taxon>Pseudomonadati</taxon>
        <taxon>Pseudomonadota</taxon>
        <taxon>Gammaproteobacteria</taxon>
        <taxon>Alteromonadales</taxon>
        <taxon>Pseudoalteromonadaceae</taxon>
        <taxon>Pseudoalteromonas</taxon>
    </lineage>
</organism>
<dbReference type="Gene3D" id="2.40.160.20">
    <property type="match status" value="1"/>
</dbReference>
<evidence type="ECO:0000256" key="1">
    <source>
        <dbReference type="PIRNR" id="PIRNR029681"/>
    </source>
</evidence>
<gene>
    <name evidence="2" type="ORF">PAT01_28050</name>
</gene>
<keyword evidence="1" id="KW-0378">Hydrolase</keyword>
<dbReference type="InterPro" id="IPR018550">
    <property type="entry name" value="Lipid-A_deacylase-rel"/>
</dbReference>